<keyword evidence="1" id="KW-0812">Transmembrane</keyword>
<evidence type="ECO:0000256" key="1">
    <source>
        <dbReference type="SAM" id="Phobius"/>
    </source>
</evidence>
<dbReference type="RefSeq" id="XP_002134734.3">
    <property type="nucleotide sequence ID" value="XM_002134698.3"/>
</dbReference>
<proteinExistence type="predicted"/>
<feature type="transmembrane region" description="Helical" evidence="1">
    <location>
        <begin position="135"/>
        <end position="156"/>
    </location>
</feature>
<organism evidence="2 3">
    <name type="scientific">Drosophila pseudoobscura pseudoobscura</name>
    <name type="common">Fruit fly</name>
    <dbReference type="NCBI Taxonomy" id="46245"/>
    <lineage>
        <taxon>Eukaryota</taxon>
        <taxon>Metazoa</taxon>
        <taxon>Ecdysozoa</taxon>
        <taxon>Arthropoda</taxon>
        <taxon>Hexapoda</taxon>
        <taxon>Insecta</taxon>
        <taxon>Pterygota</taxon>
        <taxon>Neoptera</taxon>
        <taxon>Endopterygota</taxon>
        <taxon>Diptera</taxon>
        <taxon>Brachycera</taxon>
        <taxon>Muscomorpha</taxon>
        <taxon>Ephydroidea</taxon>
        <taxon>Drosophilidae</taxon>
        <taxon>Drosophila</taxon>
        <taxon>Sophophora</taxon>
    </lineage>
</organism>
<evidence type="ECO:0000313" key="2">
    <source>
        <dbReference type="Proteomes" id="UP000001819"/>
    </source>
</evidence>
<dbReference type="Proteomes" id="UP000001819">
    <property type="component" value="Chromosome X"/>
</dbReference>
<feature type="transmembrane region" description="Helical" evidence="1">
    <location>
        <begin position="48"/>
        <end position="67"/>
    </location>
</feature>
<feature type="transmembrane region" description="Helical" evidence="1">
    <location>
        <begin position="16"/>
        <end position="36"/>
    </location>
</feature>
<dbReference type="ExpressionAtlas" id="A0A6I8V0C0">
    <property type="expression patterns" value="baseline"/>
</dbReference>
<gene>
    <name evidence="3" type="primary">LOC6900336</name>
</gene>
<reference evidence="3" key="1">
    <citation type="submission" date="2025-08" db="UniProtKB">
        <authorList>
            <consortium name="RefSeq"/>
        </authorList>
    </citation>
    <scope>IDENTIFICATION</scope>
    <source>
        <strain evidence="3">MV-25-SWS-2005</strain>
        <tissue evidence="3">Whole body</tissue>
    </source>
</reference>
<name>A0A6I8V0C0_DROPS</name>
<dbReference type="KEGG" id="dpo:6900336"/>
<feature type="transmembrane region" description="Helical" evidence="1">
    <location>
        <begin position="104"/>
        <end position="123"/>
    </location>
</feature>
<feature type="transmembrane region" description="Helical" evidence="1">
    <location>
        <begin position="162"/>
        <end position="182"/>
    </location>
</feature>
<evidence type="ECO:0000313" key="3">
    <source>
        <dbReference type="RefSeq" id="XP_002134734.3"/>
    </source>
</evidence>
<keyword evidence="1" id="KW-0472">Membrane</keyword>
<protein>
    <submittedName>
        <fullName evidence="3">Uncharacterized protein isoform X1</fullName>
    </submittedName>
</protein>
<keyword evidence="2" id="KW-1185">Reference proteome</keyword>
<dbReference type="AlphaFoldDB" id="A0A6I8V0C0"/>
<sequence length="291" mass="32987">MDVGQRQRIQFARRTYLFLLIFLLLALVQWALVGLVESARETLRNSKIFCFVAFVLGILLFLVFLLVGQVRYFKIANHIVAFVIVELQTVAMFLLVAHTWLPEIIVYFLICLGCFALFLVVGCNLPFSMDLTERVAHLFIVTFVLLLVSVYFLIVHVHVTKLLPYAFLIFELSLSVVVFLFVMLQAQTIKGDRFAQMSDRDALLASLILFHEFLAVYTLTFFWQITYAYFTPEDYSRVTESAKQYAAHHYGDGIAESGDASGLSVSIKAFAHVNEADVGDAKPWNGTGTPR</sequence>
<dbReference type="InParanoid" id="A0A6I8V0C0"/>
<feature type="transmembrane region" description="Helical" evidence="1">
    <location>
        <begin position="79"/>
        <end position="98"/>
    </location>
</feature>
<feature type="transmembrane region" description="Helical" evidence="1">
    <location>
        <begin position="202"/>
        <end position="223"/>
    </location>
</feature>
<accession>A0A6I8V0C0</accession>
<keyword evidence="1" id="KW-1133">Transmembrane helix</keyword>